<dbReference type="Proteomes" id="UP001596002">
    <property type="component" value="Unassembled WGS sequence"/>
</dbReference>
<sequence length="64" mass="7253">MTYDLALDEPRQGDEVYSCGNVHVVVDKGSRVYFEDHLTIDYDDGLGAYKLKSPERMIPGVFQV</sequence>
<accession>A0ABV9Q5S0</accession>
<dbReference type="EMBL" id="JBHSHC010000120">
    <property type="protein sequence ID" value="MFC4769263.1"/>
    <property type="molecule type" value="Genomic_DNA"/>
</dbReference>
<evidence type="ECO:0000313" key="2">
    <source>
        <dbReference type="EMBL" id="MFC4769263.1"/>
    </source>
</evidence>
<dbReference type="InterPro" id="IPR035903">
    <property type="entry name" value="HesB-like_dom_sf"/>
</dbReference>
<keyword evidence="3" id="KW-1185">Reference proteome</keyword>
<dbReference type="Gene3D" id="2.60.300.12">
    <property type="entry name" value="HesB-like domain"/>
    <property type="match status" value="1"/>
</dbReference>
<evidence type="ECO:0000313" key="3">
    <source>
        <dbReference type="Proteomes" id="UP001596002"/>
    </source>
</evidence>
<feature type="domain" description="Core" evidence="1">
    <location>
        <begin position="7"/>
        <end position="58"/>
    </location>
</feature>
<comment type="caution">
    <text evidence="2">The sequence shown here is derived from an EMBL/GenBank/DDBJ whole genome shotgun (WGS) entry which is preliminary data.</text>
</comment>
<protein>
    <submittedName>
        <fullName evidence="2">Iron-sulfur cluster biosynthesis family protein</fullName>
    </submittedName>
</protein>
<dbReference type="InterPro" id="IPR000361">
    <property type="entry name" value="ATAP_core_dom"/>
</dbReference>
<organism evidence="2 3">
    <name type="scientific">Effusibacillus consociatus</name>
    <dbReference type="NCBI Taxonomy" id="1117041"/>
    <lineage>
        <taxon>Bacteria</taxon>
        <taxon>Bacillati</taxon>
        <taxon>Bacillota</taxon>
        <taxon>Bacilli</taxon>
        <taxon>Bacillales</taxon>
        <taxon>Alicyclobacillaceae</taxon>
        <taxon>Effusibacillus</taxon>
    </lineage>
</organism>
<dbReference type="RefSeq" id="WP_380027580.1">
    <property type="nucleotide sequence ID" value="NZ_JBHSHC010000120.1"/>
</dbReference>
<dbReference type="SUPFAM" id="SSF89360">
    <property type="entry name" value="HesB-like domain"/>
    <property type="match status" value="1"/>
</dbReference>
<gene>
    <name evidence="2" type="ORF">ACFO8Q_18190</name>
</gene>
<reference evidence="3" key="1">
    <citation type="journal article" date="2019" name="Int. J. Syst. Evol. Microbiol.">
        <title>The Global Catalogue of Microorganisms (GCM) 10K type strain sequencing project: providing services to taxonomists for standard genome sequencing and annotation.</title>
        <authorList>
            <consortium name="The Broad Institute Genomics Platform"/>
            <consortium name="The Broad Institute Genome Sequencing Center for Infectious Disease"/>
            <person name="Wu L."/>
            <person name="Ma J."/>
        </authorList>
    </citation>
    <scope>NUCLEOTIDE SEQUENCE [LARGE SCALE GENOMIC DNA]</scope>
    <source>
        <strain evidence="3">WYCCWR 12678</strain>
    </source>
</reference>
<proteinExistence type="predicted"/>
<evidence type="ECO:0000259" key="1">
    <source>
        <dbReference type="Pfam" id="PF01521"/>
    </source>
</evidence>
<name>A0ABV9Q5S0_9BACL</name>
<dbReference type="Pfam" id="PF01521">
    <property type="entry name" value="Fe-S_biosyn"/>
    <property type="match status" value="1"/>
</dbReference>